<feature type="compositionally biased region" description="Basic residues" evidence="1">
    <location>
        <begin position="668"/>
        <end position="679"/>
    </location>
</feature>
<feature type="compositionally biased region" description="Polar residues" evidence="1">
    <location>
        <begin position="1192"/>
        <end position="1216"/>
    </location>
</feature>
<feature type="compositionally biased region" description="Basic residues" evidence="1">
    <location>
        <begin position="1236"/>
        <end position="1250"/>
    </location>
</feature>
<dbReference type="OMA" id="GSHIENP"/>
<feature type="region of interest" description="Disordered" evidence="1">
    <location>
        <begin position="374"/>
        <end position="527"/>
    </location>
</feature>
<feature type="compositionally biased region" description="Polar residues" evidence="1">
    <location>
        <begin position="443"/>
        <end position="462"/>
    </location>
</feature>
<sequence>MAQPQPASAGDFSMSNGPSPPPQANLDPDRTYARDQPPNLREAFTSFYPNGLPNFYKMLQTPGPEGVVQTYVEDYLPVGFYNNPPVDARAVFSTSNGSNPFRFMEHLLPQRRVHLWSSDEVQSACNSLRKLYWEVIKDMPHPYCWDSLWDYFDAQDIYNYGALNLWNVVSQLFLENQSIALDVYNAFSIEVGQWVDRWLYDDENRDKLIKSNETGLSINGVIGWEAMKGLPDDAIHLIASALEHRRSLLLSPEKLRPGAMKPNHFKEFYEKGHLENWLAGQRVLGPSGLSTRPTEWQPHHSSPASEKVTHPLMVLDGKHYFRRPECRMPSAVEALHQSASAAGPAAHGNSETTPIEQKQANDTTAYCGLRVKAQARSKSTEPLPSVRTPSPHTNGKENDEEAASSSNGHHEQEEQEDFDAMTPTRVKRHGTKNPRATRGARKSTVTTSLPGSAVMGNSSLASPTKDVANAKQGTNHRPPTDAQATSSRSKDQITGNIIRGAELRLSTNDRPKNSQRPNRAFDEPVAHDQKEMKYPGIMSTFNQMQRPDVGFQNIAMNTELPEDLRLSGQIAMQTPPGAPFYSPGTFNPATQGNYSLPPQQNFPMQNGFDHGFPQVQQSQPLQRGPLTGRGRNISNSSRNDRFDSNDGRWSHQNHENSNGGNAGLSRGGFHRGGGRKNRRGGYNQRNATAPVAQPHTGSDFNQKRREGTPWKDSWRRDPVTCQNVQDGLTIKDYVPCSCPICDSRDRSVYIIVQGYQGITGPDILARLKFGLAERYGHVDEVFPIASKEPGRYIARFVKSSSVGEALTIGGGNMPEQGISVTFSPALRSKWTLSEQAPTRPVPGRVSGQNSAAVLFSPYPFGLSMPGNAPITAAVPHMMPSIIHPAVVNPGQAHNSHFLQPNGGQRSVSGFLQSPATGIPSTIVQSEPGIQALLPGQPTLAPRQIVPPPIQLAQENTSSPEILQTKPPSEEALDEIHHPDQDDPGSPRSDGSKYTGIKARVSLPSTPSKASLASQGTPMKPNETAEGLAGIDTTTHHQNDMPVKALESRAETKMTSGHQAKLLSEPTVSKNSHSRAPSVFSENEIKERQRAWAKIPMPLTLRGPRLATPMKPISIAIEHGSNSGVGKSDNREPNATKQGVPISGQNVTSAPSASDVYEPSTFENPESRFPLPQAPKSSSAAHSTRSTREDATESQGTTLDEAQPSEMPTTSPMTENATYKVEQSFEQEHTSDTLPRGKGKNAKKAKKKKAKNMASTSNESNHAFQQNQPSSSQSSYMAPQHMHSSSGRLGSNTHYGGHIGSQESGSSSPIKRHHDDPEQPSVSGSAKRSKKHGNKNEITQHQHQPQPQPLPAFDESDSPDEDERGRRGFRMGRGGSLRFGKQRRPRPMIPSSMLAGEQFDAQAPPPSSDFAFQCQSLPESDDSLNLRDHGNGARSRLNPEAREFVSPSRTASLNKGLVSNLSGGEAPSSGTVNELAFKHDQTDEPVREVPKTGHDDACVTPLQNEKAPSAVTSQTSQRRRAISEAVQRGTPRKEKGPGHKGEGKKTPAKSSKRGKGKERSVTVSARADKAEAKVEKAQEMPQTPENQGGKVKKPGLINDDWPSLPASQERAQSKPQTPLIWGGKTKSTQDDGGLGQGSPVTGN</sequence>
<feature type="compositionally biased region" description="Basic and acidic residues" evidence="1">
    <location>
        <begin position="701"/>
        <end position="713"/>
    </location>
</feature>
<feature type="region of interest" description="Disordered" evidence="1">
    <location>
        <begin position="1"/>
        <end position="36"/>
    </location>
</feature>
<feature type="compositionally biased region" description="Polar residues" evidence="1">
    <location>
        <begin position="471"/>
        <end position="495"/>
    </location>
</feature>
<dbReference type="HOGENOM" id="CLU_003596_0_0_1"/>
<evidence type="ECO:0000313" key="2">
    <source>
        <dbReference type="EMBL" id="ENH65501.1"/>
    </source>
</evidence>
<feature type="compositionally biased region" description="Low complexity" evidence="1">
    <location>
        <begin position="1264"/>
        <end position="1274"/>
    </location>
</feature>
<evidence type="ECO:0000256" key="1">
    <source>
        <dbReference type="SAM" id="MobiDB-lite"/>
    </source>
</evidence>
<feature type="region of interest" description="Disordered" evidence="1">
    <location>
        <begin position="601"/>
        <end position="713"/>
    </location>
</feature>
<feature type="compositionally biased region" description="Polar residues" evidence="1">
    <location>
        <begin position="349"/>
        <end position="361"/>
    </location>
</feature>
<organism evidence="2 3">
    <name type="scientific">Fusarium oxysporum f. sp. cubense (strain race 1)</name>
    <name type="common">Panama disease fungus</name>
    <dbReference type="NCBI Taxonomy" id="1229664"/>
    <lineage>
        <taxon>Eukaryota</taxon>
        <taxon>Fungi</taxon>
        <taxon>Dikarya</taxon>
        <taxon>Ascomycota</taxon>
        <taxon>Pezizomycotina</taxon>
        <taxon>Sordariomycetes</taxon>
        <taxon>Hypocreomycetidae</taxon>
        <taxon>Hypocreales</taxon>
        <taxon>Nectriaceae</taxon>
        <taxon>Fusarium</taxon>
        <taxon>Fusarium oxysporum species complex</taxon>
    </lineage>
</organism>
<feature type="compositionally biased region" description="Polar residues" evidence="1">
    <location>
        <begin position="376"/>
        <end position="393"/>
    </location>
</feature>
<feature type="compositionally biased region" description="Polar residues" evidence="1">
    <location>
        <begin position="1134"/>
        <end position="1151"/>
    </location>
</feature>
<protein>
    <recommendedName>
        <fullName evidence="4">RRM domain-containing protein</fullName>
    </recommendedName>
</protein>
<dbReference type="STRING" id="1229664.N4U9L6"/>
<dbReference type="EMBL" id="KB730492">
    <property type="protein sequence ID" value="ENH65501.1"/>
    <property type="molecule type" value="Genomic_DNA"/>
</dbReference>
<feature type="compositionally biased region" description="Polar residues" evidence="1">
    <location>
        <begin position="1604"/>
        <end position="1615"/>
    </location>
</feature>
<reference evidence="3" key="2">
    <citation type="journal article" date="2014" name="PLoS ONE">
        <title>Genome and Transcriptome Analysis of the Fungal Pathogen Fusarium oxysporum f. sp. cubense Causing Banana Vascular Wilt Disease.</title>
        <authorList>
            <person name="Guo L."/>
            <person name="Han L."/>
            <person name="Yang L."/>
            <person name="Zeng H."/>
            <person name="Fan D."/>
            <person name="Zhu Y."/>
            <person name="Feng Y."/>
            <person name="Wang G."/>
            <person name="Peng C."/>
            <person name="Jiang X."/>
            <person name="Zhou D."/>
            <person name="Ni P."/>
            <person name="Liang C."/>
            <person name="Liu L."/>
            <person name="Wang J."/>
            <person name="Mao C."/>
            <person name="Fang X."/>
            <person name="Peng M."/>
            <person name="Huang J."/>
        </authorList>
    </citation>
    <scope>NUCLEOTIDE SEQUENCE [LARGE SCALE GENOMIC DNA]</scope>
    <source>
        <strain evidence="3">race 1</strain>
    </source>
</reference>
<feature type="compositionally biased region" description="Polar residues" evidence="1">
    <location>
        <begin position="1252"/>
        <end position="1263"/>
    </location>
</feature>
<dbReference type="VEuPathDB" id="FungiDB:FOC1_g10006884"/>
<accession>N4U9L6</accession>
<evidence type="ECO:0000313" key="3">
    <source>
        <dbReference type="Proteomes" id="UP000016928"/>
    </source>
</evidence>
<feature type="region of interest" description="Disordered" evidence="1">
    <location>
        <begin position="955"/>
        <end position="1025"/>
    </location>
</feature>
<feature type="compositionally biased region" description="Basic and acidic residues" evidence="1">
    <location>
        <begin position="1423"/>
        <end position="1442"/>
    </location>
</feature>
<feature type="compositionally biased region" description="Basic and acidic residues" evidence="1">
    <location>
        <begin position="1530"/>
        <end position="1544"/>
    </location>
</feature>
<feature type="compositionally biased region" description="Polar residues" evidence="1">
    <location>
        <begin position="1065"/>
        <end position="1074"/>
    </location>
</feature>
<evidence type="ECO:0008006" key="4">
    <source>
        <dbReference type="Google" id="ProtNLM"/>
    </source>
</evidence>
<dbReference type="OrthoDB" id="3941926at2759"/>
<feature type="compositionally biased region" description="Basic residues" evidence="1">
    <location>
        <begin position="1545"/>
        <end position="1555"/>
    </location>
</feature>
<feature type="compositionally biased region" description="Basic and acidic residues" evidence="1">
    <location>
        <begin position="1565"/>
        <end position="1577"/>
    </location>
</feature>
<gene>
    <name evidence="2" type="ORF">FOC1_g10006884</name>
</gene>
<feature type="compositionally biased region" description="Basic and acidic residues" evidence="1">
    <location>
        <begin position="638"/>
        <end position="654"/>
    </location>
</feature>
<dbReference type="Proteomes" id="UP000016928">
    <property type="component" value="Unassembled WGS sequence"/>
</dbReference>
<feature type="region of interest" description="Disordered" evidence="1">
    <location>
        <begin position="892"/>
        <end position="913"/>
    </location>
</feature>
<feature type="region of interest" description="Disordered" evidence="1">
    <location>
        <begin position="333"/>
        <end position="361"/>
    </location>
</feature>
<feature type="region of interest" description="Disordered" evidence="1">
    <location>
        <begin position="1117"/>
        <end position="1642"/>
    </location>
</feature>
<proteinExistence type="predicted"/>
<reference evidence="3" key="1">
    <citation type="submission" date="2012-09" db="EMBL/GenBank/DDBJ databases">
        <title>Genome sequencing and comparative transcriptomics of race 1 and race 4 of banana pathogen: Fusarium oxysporum f. sp. cubense.</title>
        <authorList>
            <person name="Fang X."/>
            <person name="Huang J."/>
        </authorList>
    </citation>
    <scope>NUCLEOTIDE SEQUENCE [LARGE SCALE GENOMIC DNA]</scope>
    <source>
        <strain evidence="3">race 1</strain>
    </source>
</reference>
<feature type="region of interest" description="Disordered" evidence="1">
    <location>
        <begin position="1063"/>
        <end position="1082"/>
    </location>
</feature>
<feature type="compositionally biased region" description="Polar residues" evidence="1">
    <location>
        <begin position="1446"/>
        <end position="1471"/>
    </location>
</feature>
<feature type="compositionally biased region" description="Polar residues" evidence="1">
    <location>
        <begin position="1281"/>
        <end position="1293"/>
    </location>
</feature>
<feature type="compositionally biased region" description="Polar residues" evidence="1">
    <location>
        <begin position="1002"/>
        <end position="1016"/>
    </location>
</feature>
<feature type="compositionally biased region" description="Basic and acidic residues" evidence="1">
    <location>
        <begin position="1475"/>
        <end position="1496"/>
    </location>
</feature>
<name>N4U9L6_FUSC1</name>
<feature type="compositionally biased region" description="Low complexity" evidence="1">
    <location>
        <begin position="628"/>
        <end position="637"/>
    </location>
</feature>